<dbReference type="Gene3D" id="3.40.710.10">
    <property type="entry name" value="DD-peptidase/beta-lactamase superfamily"/>
    <property type="match status" value="1"/>
</dbReference>
<dbReference type="EC" id="3.5.2.6" evidence="2"/>
<dbReference type="GO" id="GO:0008800">
    <property type="term" value="F:beta-lactamase activity"/>
    <property type="evidence" value="ECO:0007669"/>
    <property type="project" value="UniProtKB-EC"/>
</dbReference>
<evidence type="ECO:0000259" key="1">
    <source>
        <dbReference type="Pfam" id="PF13354"/>
    </source>
</evidence>
<accession>A0ABS4RKU9</accession>
<comment type="caution">
    <text evidence="2">The sequence shown here is derived from an EMBL/GenBank/DDBJ whole genome shotgun (WGS) entry which is preliminary data.</text>
</comment>
<dbReference type="Pfam" id="PF13354">
    <property type="entry name" value="Beta-lactamase2"/>
    <property type="match status" value="1"/>
</dbReference>
<keyword evidence="2" id="KW-0378">Hydrolase</keyword>
<gene>
    <name evidence="2" type="ORF">J2Z40_003006</name>
</gene>
<dbReference type="InterPro" id="IPR045155">
    <property type="entry name" value="Beta-lactam_cat"/>
</dbReference>
<protein>
    <submittedName>
        <fullName evidence="2">Beta-lactamase class A</fullName>
        <ecNumber evidence="2">3.5.2.6</ecNumber>
    </submittedName>
</protein>
<reference evidence="2 3" key="1">
    <citation type="submission" date="2021-03" db="EMBL/GenBank/DDBJ databases">
        <title>Genomic Encyclopedia of Type Strains, Phase IV (KMG-IV): sequencing the most valuable type-strain genomes for metagenomic binning, comparative biology and taxonomic classification.</title>
        <authorList>
            <person name="Goeker M."/>
        </authorList>
    </citation>
    <scope>NUCLEOTIDE SEQUENCE [LARGE SCALE GENOMIC DNA]</scope>
    <source>
        <strain evidence="2 3">DSM 26675</strain>
    </source>
</reference>
<feature type="domain" description="Beta-lactamase class A catalytic" evidence="1">
    <location>
        <begin position="30"/>
        <end position="235"/>
    </location>
</feature>
<dbReference type="Proteomes" id="UP001519293">
    <property type="component" value="Unassembled WGS sequence"/>
</dbReference>
<dbReference type="SUPFAM" id="SSF56601">
    <property type="entry name" value="beta-lactamase/transpeptidase-like"/>
    <property type="match status" value="1"/>
</dbReference>
<sequence length="262" mass="29677">MGMDFDALSEEVIRRSSLCKGRVGLLIESENKRIEINSKMKFPSASLIKVPILIECFRHSERGILDLDQYIPMTASNKVKGAGVLHALSSDIKLKVIDLMTLMIIVSDNFATNLLIDLVGMEKINCGFKELYLKNTELNRKMMDFSAWKKGVDNYTTASDMITCLKELDQNQFLSKRYASMAKDILENQQFNNKLSDQIDLDRFKVANKTGELFGVEHDCAIIQYEKRSIYAAVLIDQLINPKDGRQTLSSIGQLISQYLTS</sequence>
<dbReference type="PANTHER" id="PTHR35333:SF3">
    <property type="entry name" value="BETA-LACTAMASE-TYPE TRANSPEPTIDASE FOLD CONTAINING PROTEIN"/>
    <property type="match status" value="1"/>
</dbReference>
<keyword evidence="3" id="KW-1185">Reference proteome</keyword>
<dbReference type="PANTHER" id="PTHR35333">
    <property type="entry name" value="BETA-LACTAMASE"/>
    <property type="match status" value="1"/>
</dbReference>
<organism evidence="2 3">
    <name type="scientific">Cytobacillus eiseniae</name>
    <dbReference type="NCBI Taxonomy" id="762947"/>
    <lineage>
        <taxon>Bacteria</taxon>
        <taxon>Bacillati</taxon>
        <taxon>Bacillota</taxon>
        <taxon>Bacilli</taxon>
        <taxon>Bacillales</taxon>
        <taxon>Bacillaceae</taxon>
        <taxon>Cytobacillus</taxon>
    </lineage>
</organism>
<evidence type="ECO:0000313" key="2">
    <source>
        <dbReference type="EMBL" id="MBP2242432.1"/>
    </source>
</evidence>
<evidence type="ECO:0000313" key="3">
    <source>
        <dbReference type="Proteomes" id="UP001519293"/>
    </source>
</evidence>
<name>A0ABS4RKU9_9BACI</name>
<dbReference type="InterPro" id="IPR000871">
    <property type="entry name" value="Beta-lactam_class-A"/>
</dbReference>
<dbReference type="RefSeq" id="WP_245350115.1">
    <property type="nucleotide sequence ID" value="NZ_JAGIKZ010000020.1"/>
</dbReference>
<dbReference type="InterPro" id="IPR012338">
    <property type="entry name" value="Beta-lactam/transpept-like"/>
</dbReference>
<proteinExistence type="predicted"/>
<dbReference type="EMBL" id="JAGIKZ010000020">
    <property type="protein sequence ID" value="MBP2242432.1"/>
    <property type="molecule type" value="Genomic_DNA"/>
</dbReference>